<dbReference type="PANTHER" id="PTHR42837:SF2">
    <property type="entry name" value="MEMBRANE METALLOPROTEASE ARASP2, CHLOROPLASTIC-RELATED"/>
    <property type="match status" value="1"/>
</dbReference>
<evidence type="ECO:0000256" key="7">
    <source>
        <dbReference type="ARBA" id="ARBA00022989"/>
    </source>
</evidence>
<comment type="subcellular location">
    <subcellularLocation>
        <location evidence="2">Membrane</location>
        <topology evidence="2">Multi-pass membrane protein</topology>
    </subcellularLocation>
</comment>
<keyword evidence="4" id="KW-0812">Transmembrane</keyword>
<proteinExistence type="predicted"/>
<comment type="cofactor">
    <cofactor evidence="1">
        <name>Zn(2+)</name>
        <dbReference type="ChEBI" id="CHEBI:29105"/>
    </cofactor>
</comment>
<organism evidence="11 12">
    <name type="scientific">Amborella trichopoda</name>
    <dbReference type="NCBI Taxonomy" id="13333"/>
    <lineage>
        <taxon>Eukaryota</taxon>
        <taxon>Viridiplantae</taxon>
        <taxon>Streptophyta</taxon>
        <taxon>Embryophyta</taxon>
        <taxon>Tracheophyta</taxon>
        <taxon>Spermatophyta</taxon>
        <taxon>Magnoliopsida</taxon>
        <taxon>Amborellales</taxon>
        <taxon>Amborellaceae</taxon>
        <taxon>Amborella</taxon>
    </lineage>
</organism>
<evidence type="ECO:0000256" key="6">
    <source>
        <dbReference type="ARBA" id="ARBA00022833"/>
    </source>
</evidence>
<evidence type="ECO:0000256" key="8">
    <source>
        <dbReference type="ARBA" id="ARBA00023049"/>
    </source>
</evidence>
<dbReference type="Proteomes" id="UP000017836">
    <property type="component" value="Unassembled WGS sequence"/>
</dbReference>
<evidence type="ECO:0000256" key="3">
    <source>
        <dbReference type="ARBA" id="ARBA00022670"/>
    </source>
</evidence>
<keyword evidence="3" id="KW-0645">Protease</keyword>
<evidence type="ECO:0000259" key="10">
    <source>
        <dbReference type="Pfam" id="PF02163"/>
    </source>
</evidence>
<keyword evidence="12" id="KW-1185">Reference proteome</keyword>
<keyword evidence="5" id="KW-0378">Hydrolase</keyword>
<gene>
    <name evidence="11" type="ORF">AMTR_s00060p00157630</name>
</gene>
<evidence type="ECO:0000256" key="2">
    <source>
        <dbReference type="ARBA" id="ARBA00004141"/>
    </source>
</evidence>
<keyword evidence="9" id="KW-0472">Membrane</keyword>
<dbReference type="InterPro" id="IPR008915">
    <property type="entry name" value="Peptidase_M50"/>
</dbReference>
<evidence type="ECO:0000256" key="5">
    <source>
        <dbReference type="ARBA" id="ARBA00022801"/>
    </source>
</evidence>
<evidence type="ECO:0000256" key="1">
    <source>
        <dbReference type="ARBA" id="ARBA00001947"/>
    </source>
</evidence>
<evidence type="ECO:0000313" key="11">
    <source>
        <dbReference type="EMBL" id="ERM95897.1"/>
    </source>
</evidence>
<reference evidence="12" key="1">
    <citation type="journal article" date="2013" name="Science">
        <title>The Amborella genome and the evolution of flowering plants.</title>
        <authorList>
            <consortium name="Amborella Genome Project"/>
        </authorList>
    </citation>
    <scope>NUCLEOTIDE SEQUENCE [LARGE SCALE GENOMIC DNA]</scope>
</reference>
<dbReference type="GO" id="GO:0016020">
    <property type="term" value="C:membrane"/>
    <property type="evidence" value="ECO:0007669"/>
    <property type="project" value="UniProtKB-SubCell"/>
</dbReference>
<dbReference type="AlphaFoldDB" id="W1NJE2"/>
<evidence type="ECO:0000256" key="4">
    <source>
        <dbReference type="ARBA" id="ARBA00022692"/>
    </source>
</evidence>
<dbReference type="GO" id="GO:0006508">
    <property type="term" value="P:proteolysis"/>
    <property type="evidence" value="ECO:0007669"/>
    <property type="project" value="UniProtKB-KW"/>
</dbReference>
<keyword evidence="8" id="KW-0482">Metalloprotease</keyword>
<evidence type="ECO:0000313" key="12">
    <source>
        <dbReference type="Proteomes" id="UP000017836"/>
    </source>
</evidence>
<dbReference type="PANTHER" id="PTHR42837">
    <property type="entry name" value="REGULATOR OF SIGMA-E PROTEASE RSEP"/>
    <property type="match status" value="1"/>
</dbReference>
<feature type="domain" description="Peptidase M50" evidence="10">
    <location>
        <begin position="63"/>
        <end position="152"/>
    </location>
</feature>
<sequence>MALLDPISEGQLNERLMNATGSDEPITRTRSVKKIQSNRDLRLSTIAGLSLRSLEGPQSVIEAVAVLTAIIIVHESDHFLATYLQGIHVSKFVMSFVHVLAKFNSKNMNFSIMAFPLGDFVGFSDNDPESNSLVGDDNLLKNRPIIDRVLVILELVEGLHSGDIIPQCKW</sequence>
<name>W1NJE2_AMBTC</name>
<accession>W1NJE2</accession>
<dbReference type="Gramene" id="ERM95897">
    <property type="protein sequence ID" value="ERM95897"/>
    <property type="gene ID" value="AMTR_s00060p00157630"/>
</dbReference>
<dbReference type="STRING" id="13333.W1NJE2"/>
<dbReference type="InterPro" id="IPR004387">
    <property type="entry name" value="Pept_M50_Zn"/>
</dbReference>
<dbReference type="eggNOG" id="ENOG502QT40">
    <property type="taxonomic scope" value="Eukaryota"/>
</dbReference>
<dbReference type="GO" id="GO:0004222">
    <property type="term" value="F:metalloendopeptidase activity"/>
    <property type="evidence" value="ECO:0007669"/>
    <property type="project" value="InterPro"/>
</dbReference>
<dbReference type="EMBL" id="KI397373">
    <property type="protein sequence ID" value="ERM95897.1"/>
    <property type="molecule type" value="Genomic_DNA"/>
</dbReference>
<dbReference type="Pfam" id="PF02163">
    <property type="entry name" value="Peptidase_M50"/>
    <property type="match status" value="1"/>
</dbReference>
<keyword evidence="7" id="KW-1133">Transmembrane helix</keyword>
<protein>
    <recommendedName>
        <fullName evidence="10">Peptidase M50 domain-containing protein</fullName>
    </recommendedName>
</protein>
<dbReference type="HOGENOM" id="CLU_134037_0_0_1"/>
<keyword evidence="6" id="KW-0862">Zinc</keyword>
<evidence type="ECO:0000256" key="9">
    <source>
        <dbReference type="ARBA" id="ARBA00023136"/>
    </source>
</evidence>